<feature type="compositionally biased region" description="Polar residues" evidence="1">
    <location>
        <begin position="319"/>
        <end position="328"/>
    </location>
</feature>
<organism evidence="2 3">
    <name type="scientific">Solihabitans fulvus</name>
    <dbReference type="NCBI Taxonomy" id="1892852"/>
    <lineage>
        <taxon>Bacteria</taxon>
        <taxon>Bacillati</taxon>
        <taxon>Actinomycetota</taxon>
        <taxon>Actinomycetes</taxon>
        <taxon>Pseudonocardiales</taxon>
        <taxon>Pseudonocardiaceae</taxon>
        <taxon>Solihabitans</taxon>
    </lineage>
</organism>
<name>A0A5B2XFZ6_9PSEU</name>
<keyword evidence="3" id="KW-1185">Reference proteome</keyword>
<reference evidence="2 3" key="1">
    <citation type="submission" date="2019-09" db="EMBL/GenBank/DDBJ databases">
        <title>Goodfellowia gen. nov., a new genus of the Pseudonocardineae related to Actinoalloteichus, containing Goodfellowia coeruleoviolacea gen. nov., comb. nov. gen. nov., comb. nov.</title>
        <authorList>
            <person name="Labeda D."/>
        </authorList>
    </citation>
    <scope>NUCLEOTIDE SEQUENCE [LARGE SCALE GENOMIC DNA]</scope>
    <source>
        <strain evidence="2 3">AN110305</strain>
    </source>
</reference>
<sequence>MEHEFTPPPARQLPEGTRERMRATVLTGIQSANAPTFESRADPYSPAPAAARQPWTARNRAPFAAAAAVVVLAGGGVIMMQSLQDSHDGQVASPATSSTTTSSVPAPPPLAARAVSTDEFDRCWTAAHGSARSADYPDRPAWQPLFAVDLTSPPHYYGKSRTTVVFRTSSVLFCELTKATVAVSDPKVQQWPLGGTPTATSMWSSFQSPSGTIAGTVPADVQKLDVVTTNPDGGDRNTARAFADQGVFVIDPNRIRDDGSRLEVTATARTANSSFTSLGKLGPPEQQRGIYAGLAGDNDPTSPRNELNECMLDWDRGDSSQLPDQNTLKPRARTPIDNSYGVLIGGDDTGRMMICGLDRGRANATYMGDRAANSRVTQEHPFQVLYDHLSPEGLFTAAGVITPAVARVELTAPGGLHIDAAVADGTFAGQLSGLPQGGMRTAGVRLYDAAGAVLYDGPATP</sequence>
<feature type="region of interest" description="Disordered" evidence="1">
    <location>
        <begin position="88"/>
        <end position="110"/>
    </location>
</feature>
<dbReference type="EMBL" id="VUOB01000025">
    <property type="protein sequence ID" value="KAA2261811.1"/>
    <property type="molecule type" value="Genomic_DNA"/>
</dbReference>
<reference evidence="2 3" key="2">
    <citation type="submission" date="2019-09" db="EMBL/GenBank/DDBJ databases">
        <authorList>
            <person name="Jin C."/>
        </authorList>
    </citation>
    <scope>NUCLEOTIDE SEQUENCE [LARGE SCALE GENOMIC DNA]</scope>
    <source>
        <strain evidence="2 3">AN110305</strain>
    </source>
</reference>
<dbReference type="RefSeq" id="WP_149850269.1">
    <property type="nucleotide sequence ID" value="NZ_VUOB01000025.1"/>
</dbReference>
<dbReference type="AlphaFoldDB" id="A0A5B2XFZ6"/>
<evidence type="ECO:0000256" key="1">
    <source>
        <dbReference type="SAM" id="MobiDB-lite"/>
    </source>
</evidence>
<proteinExistence type="predicted"/>
<feature type="region of interest" description="Disordered" evidence="1">
    <location>
        <begin position="314"/>
        <end position="333"/>
    </location>
</feature>
<evidence type="ECO:0000313" key="3">
    <source>
        <dbReference type="Proteomes" id="UP000323454"/>
    </source>
</evidence>
<evidence type="ECO:0000313" key="2">
    <source>
        <dbReference type="EMBL" id="KAA2261811.1"/>
    </source>
</evidence>
<dbReference type="OrthoDB" id="3557251at2"/>
<comment type="caution">
    <text evidence="2">The sequence shown here is derived from an EMBL/GenBank/DDBJ whole genome shotgun (WGS) entry which is preliminary data.</text>
</comment>
<protein>
    <submittedName>
        <fullName evidence="2">Uncharacterized protein</fullName>
    </submittedName>
</protein>
<feature type="region of interest" description="Disordered" evidence="1">
    <location>
        <begin position="275"/>
        <end position="308"/>
    </location>
</feature>
<accession>A0A5B2XFZ6</accession>
<gene>
    <name evidence="2" type="ORF">F0L68_15515</name>
</gene>
<dbReference type="Proteomes" id="UP000323454">
    <property type="component" value="Unassembled WGS sequence"/>
</dbReference>
<feature type="compositionally biased region" description="Low complexity" evidence="1">
    <location>
        <begin position="91"/>
        <end position="104"/>
    </location>
</feature>